<protein>
    <submittedName>
        <fullName evidence="3">Uncharacterized protein</fullName>
    </submittedName>
</protein>
<evidence type="ECO:0000256" key="2">
    <source>
        <dbReference type="SAM" id="SignalP"/>
    </source>
</evidence>
<keyword evidence="2" id="KW-0732">Signal</keyword>
<evidence type="ECO:0000313" key="4">
    <source>
        <dbReference type="Proteomes" id="UP000305067"/>
    </source>
</evidence>
<evidence type="ECO:0000313" key="3">
    <source>
        <dbReference type="EMBL" id="TFK97100.1"/>
    </source>
</evidence>
<gene>
    <name evidence="3" type="ORF">BDV98DRAFT_554562</name>
</gene>
<dbReference type="STRING" id="1884261.A0A5C3Q9N8"/>
<evidence type="ECO:0000256" key="1">
    <source>
        <dbReference type="SAM" id="MobiDB-lite"/>
    </source>
</evidence>
<accession>A0A5C3Q9N8</accession>
<reference evidence="3 4" key="1">
    <citation type="journal article" date="2019" name="Nat. Ecol. Evol.">
        <title>Megaphylogeny resolves global patterns of mushroom evolution.</title>
        <authorList>
            <person name="Varga T."/>
            <person name="Krizsan K."/>
            <person name="Foldi C."/>
            <person name="Dima B."/>
            <person name="Sanchez-Garcia M."/>
            <person name="Sanchez-Ramirez S."/>
            <person name="Szollosi G.J."/>
            <person name="Szarkandi J.G."/>
            <person name="Papp V."/>
            <person name="Albert L."/>
            <person name="Andreopoulos W."/>
            <person name="Angelini C."/>
            <person name="Antonin V."/>
            <person name="Barry K.W."/>
            <person name="Bougher N.L."/>
            <person name="Buchanan P."/>
            <person name="Buyck B."/>
            <person name="Bense V."/>
            <person name="Catcheside P."/>
            <person name="Chovatia M."/>
            <person name="Cooper J."/>
            <person name="Damon W."/>
            <person name="Desjardin D."/>
            <person name="Finy P."/>
            <person name="Geml J."/>
            <person name="Haridas S."/>
            <person name="Hughes K."/>
            <person name="Justo A."/>
            <person name="Karasinski D."/>
            <person name="Kautmanova I."/>
            <person name="Kiss B."/>
            <person name="Kocsube S."/>
            <person name="Kotiranta H."/>
            <person name="LaButti K.M."/>
            <person name="Lechner B.E."/>
            <person name="Liimatainen K."/>
            <person name="Lipzen A."/>
            <person name="Lukacs Z."/>
            <person name="Mihaltcheva S."/>
            <person name="Morgado L.N."/>
            <person name="Niskanen T."/>
            <person name="Noordeloos M.E."/>
            <person name="Ohm R.A."/>
            <person name="Ortiz-Santana B."/>
            <person name="Ovrebo C."/>
            <person name="Racz N."/>
            <person name="Riley R."/>
            <person name="Savchenko A."/>
            <person name="Shiryaev A."/>
            <person name="Soop K."/>
            <person name="Spirin V."/>
            <person name="Szebenyi C."/>
            <person name="Tomsovsky M."/>
            <person name="Tulloss R.E."/>
            <person name="Uehling J."/>
            <person name="Grigoriev I.V."/>
            <person name="Vagvolgyi C."/>
            <person name="Papp T."/>
            <person name="Martin F.M."/>
            <person name="Miettinen O."/>
            <person name="Hibbett D.S."/>
            <person name="Nagy L.G."/>
        </authorList>
    </citation>
    <scope>NUCLEOTIDE SEQUENCE [LARGE SCALE GENOMIC DNA]</scope>
    <source>
        <strain evidence="3 4">CBS 309.79</strain>
    </source>
</reference>
<feature type="signal peptide" evidence="2">
    <location>
        <begin position="1"/>
        <end position="17"/>
    </location>
</feature>
<feature type="compositionally biased region" description="Low complexity" evidence="1">
    <location>
        <begin position="76"/>
        <end position="92"/>
    </location>
</feature>
<sequence length="387" mass="41759">MRSIIPLFLVAAAGASAQSFNGDGAGDLVTVPAPSSSSEPAPLELTMEEKQLIKKRKRRAQAIRESRELPLPRVARSSSETDTSSTRSTTSSWESWSSWAGNLKFKNLGLRKRDEDPLDNRGDLPEVGYYNPKDKGGGMLTIIPVTYPMGQGEPANIIISGNSDVDVLRHQEVDGGLLNYFESLGYSGECLGQTGGSRQGMDLGDGHGNKNQTAVMRWNYGDPQLGTCTQTVIGGNHFRYWIQDGPEANSGAVFLAASVELPIAQGHDIVRNGYNIGRDEIVGNITEEVIPTLNLTADHAYTGRTSANGYTYFTDIKFVTGLLENTNDGINHNTTVQIEGVVNSTDGYVAVFEVRIEERPEGSGVSLASSKWVVVGSLLALALPFML</sequence>
<feature type="chain" id="PRO_5022853512" evidence="2">
    <location>
        <begin position="18"/>
        <end position="387"/>
    </location>
</feature>
<dbReference type="OrthoDB" id="2310204at2759"/>
<dbReference type="AlphaFoldDB" id="A0A5C3Q9N8"/>
<organism evidence="3 4">
    <name type="scientific">Pterulicium gracile</name>
    <dbReference type="NCBI Taxonomy" id="1884261"/>
    <lineage>
        <taxon>Eukaryota</taxon>
        <taxon>Fungi</taxon>
        <taxon>Dikarya</taxon>
        <taxon>Basidiomycota</taxon>
        <taxon>Agaricomycotina</taxon>
        <taxon>Agaricomycetes</taxon>
        <taxon>Agaricomycetidae</taxon>
        <taxon>Agaricales</taxon>
        <taxon>Pleurotineae</taxon>
        <taxon>Pterulaceae</taxon>
        <taxon>Pterulicium</taxon>
    </lineage>
</organism>
<keyword evidence="4" id="KW-1185">Reference proteome</keyword>
<name>A0A5C3Q9N8_9AGAR</name>
<proteinExistence type="predicted"/>
<dbReference type="Proteomes" id="UP000305067">
    <property type="component" value="Unassembled WGS sequence"/>
</dbReference>
<feature type="region of interest" description="Disordered" evidence="1">
    <location>
        <begin position="56"/>
        <end position="92"/>
    </location>
</feature>
<dbReference type="EMBL" id="ML178851">
    <property type="protein sequence ID" value="TFK97100.1"/>
    <property type="molecule type" value="Genomic_DNA"/>
</dbReference>